<dbReference type="AlphaFoldDB" id="A0A167K955"/>
<dbReference type="STRING" id="1763537.ULVI_01495"/>
<dbReference type="OrthoDB" id="2666928at2"/>
<evidence type="ECO:0000313" key="6">
    <source>
        <dbReference type="Proteomes" id="UP000077013"/>
    </source>
</evidence>
<feature type="domain" description="HTH araC/xylS-type" evidence="4">
    <location>
        <begin position="238"/>
        <end position="336"/>
    </location>
</feature>
<protein>
    <recommendedName>
        <fullName evidence="4">HTH araC/xylS-type domain-containing protein</fullName>
    </recommendedName>
</protein>
<dbReference type="PRINTS" id="PR00032">
    <property type="entry name" value="HTHARAC"/>
</dbReference>
<evidence type="ECO:0000259" key="4">
    <source>
        <dbReference type="PROSITE" id="PS01124"/>
    </source>
</evidence>
<dbReference type="EMBL" id="LRXL01000012">
    <property type="protein sequence ID" value="OAB81520.1"/>
    <property type="molecule type" value="Genomic_DNA"/>
</dbReference>
<dbReference type="GO" id="GO:0043565">
    <property type="term" value="F:sequence-specific DNA binding"/>
    <property type="evidence" value="ECO:0007669"/>
    <property type="project" value="InterPro"/>
</dbReference>
<keyword evidence="2" id="KW-0238">DNA-binding</keyword>
<keyword evidence="3" id="KW-0804">Transcription</keyword>
<accession>A0A167K955</accession>
<evidence type="ECO:0000256" key="3">
    <source>
        <dbReference type="ARBA" id="ARBA00023163"/>
    </source>
</evidence>
<dbReference type="PROSITE" id="PS01124">
    <property type="entry name" value="HTH_ARAC_FAMILY_2"/>
    <property type="match status" value="1"/>
</dbReference>
<evidence type="ECO:0000256" key="1">
    <source>
        <dbReference type="ARBA" id="ARBA00023015"/>
    </source>
</evidence>
<dbReference type="PANTHER" id="PTHR47893">
    <property type="entry name" value="REGULATORY PROTEIN PCHR"/>
    <property type="match status" value="1"/>
</dbReference>
<dbReference type="PANTHER" id="PTHR47893:SF1">
    <property type="entry name" value="REGULATORY PROTEIN PCHR"/>
    <property type="match status" value="1"/>
</dbReference>
<dbReference type="InterPro" id="IPR020449">
    <property type="entry name" value="Tscrpt_reg_AraC-type_HTH"/>
</dbReference>
<comment type="caution">
    <text evidence="5">The sequence shown here is derived from an EMBL/GenBank/DDBJ whole genome shotgun (WGS) entry which is preliminary data.</text>
</comment>
<dbReference type="InterPro" id="IPR053142">
    <property type="entry name" value="PchR_regulatory_protein"/>
</dbReference>
<dbReference type="SUPFAM" id="SSF46689">
    <property type="entry name" value="Homeodomain-like"/>
    <property type="match status" value="1"/>
</dbReference>
<dbReference type="RefSeq" id="WP_068588830.1">
    <property type="nucleotide sequence ID" value="NZ_LRXL01000012.1"/>
</dbReference>
<dbReference type="Proteomes" id="UP000077013">
    <property type="component" value="Unassembled WGS sequence"/>
</dbReference>
<dbReference type="InterPro" id="IPR009057">
    <property type="entry name" value="Homeodomain-like_sf"/>
</dbReference>
<reference evidence="5 6" key="1">
    <citation type="submission" date="2016-02" db="EMBL/GenBank/DDBJ databases">
        <title>Ulvibacter sp. LPB0005, isolated from Thais luteostoma.</title>
        <authorList>
            <person name="Shin S.-K."/>
            <person name="Yi H."/>
        </authorList>
    </citation>
    <scope>NUCLEOTIDE SEQUENCE [LARGE SCALE GENOMIC DNA]</scope>
    <source>
        <strain evidence="5 6">LPB0005</strain>
    </source>
</reference>
<keyword evidence="6" id="KW-1185">Reference proteome</keyword>
<name>A0A167K955_9FLAO</name>
<keyword evidence="1" id="KW-0805">Transcription regulation</keyword>
<gene>
    <name evidence="5" type="ORF">ULVI_01495</name>
</gene>
<evidence type="ECO:0000313" key="5">
    <source>
        <dbReference type="EMBL" id="OAB81520.1"/>
    </source>
</evidence>
<dbReference type="Gene3D" id="1.10.10.60">
    <property type="entry name" value="Homeodomain-like"/>
    <property type="match status" value="2"/>
</dbReference>
<sequence>MPSITIDTEYDKNLLEKIKSRIGGEIEKKEWGEHVLTFDNEYGNGIIKTIDFDSGVSLIDYDVTFSEETILIFKRQESNPLVFFYITEGNLEYCCDDDGEQLKLNQFQNIIINNKKYSHTSLKFKTGLHVKVNFIQVGREDYLKLKDNSEHCITKRFIPIVKNSESKFVYSHLGNYNLEIAQQIKKISEIHGKGIIKALSLEAQVNLVLAMQLLDHENFVNQIHLPKSISIHDIKKINKLTEFIEENISEPLPVSDLVTESGLSAKKMQAGFNALYSKSVNVYIREKKLDIARDMLKETDDSVSEIVYNIGFKSRSYFSKIFFERFGILPTAYRKKLHEGQE</sequence>
<proteinExistence type="predicted"/>
<evidence type="ECO:0000256" key="2">
    <source>
        <dbReference type="ARBA" id="ARBA00023125"/>
    </source>
</evidence>
<dbReference type="Pfam" id="PF12833">
    <property type="entry name" value="HTH_18"/>
    <property type="match status" value="1"/>
</dbReference>
<organism evidence="5 6">
    <name type="scientific">Cochleicola gelatinilyticus</name>
    <dbReference type="NCBI Taxonomy" id="1763537"/>
    <lineage>
        <taxon>Bacteria</taxon>
        <taxon>Pseudomonadati</taxon>
        <taxon>Bacteroidota</taxon>
        <taxon>Flavobacteriia</taxon>
        <taxon>Flavobacteriales</taxon>
        <taxon>Flavobacteriaceae</taxon>
        <taxon>Cochleicola</taxon>
    </lineage>
</organism>
<dbReference type="GO" id="GO:0003700">
    <property type="term" value="F:DNA-binding transcription factor activity"/>
    <property type="evidence" value="ECO:0007669"/>
    <property type="project" value="InterPro"/>
</dbReference>
<dbReference type="InterPro" id="IPR018060">
    <property type="entry name" value="HTH_AraC"/>
</dbReference>
<dbReference type="SMART" id="SM00342">
    <property type="entry name" value="HTH_ARAC"/>
    <property type="match status" value="1"/>
</dbReference>